<evidence type="ECO:0000313" key="1">
    <source>
        <dbReference type="EMBL" id="ACV63184.1"/>
    </source>
</evidence>
<dbReference type="eggNOG" id="ENOG5033I2S">
    <property type="taxonomic scope" value="Bacteria"/>
</dbReference>
<organism evidence="1 2">
    <name type="scientific">Desulfofarcimen acetoxidans (strain ATCC 49208 / DSM 771 / KCTC 5769 / VKM B-1644 / 5575)</name>
    <name type="common">Desulfotomaculum acetoxidans</name>
    <dbReference type="NCBI Taxonomy" id="485916"/>
    <lineage>
        <taxon>Bacteria</taxon>
        <taxon>Bacillati</taxon>
        <taxon>Bacillota</taxon>
        <taxon>Clostridia</taxon>
        <taxon>Eubacteriales</taxon>
        <taxon>Peptococcaceae</taxon>
        <taxon>Desulfofarcimen</taxon>
    </lineage>
</organism>
<evidence type="ECO:0000313" key="2">
    <source>
        <dbReference type="Proteomes" id="UP000002217"/>
    </source>
</evidence>
<accession>C8W0C9</accession>
<dbReference type="EMBL" id="CP001720">
    <property type="protein sequence ID" value="ACV63184.1"/>
    <property type="molecule type" value="Genomic_DNA"/>
</dbReference>
<dbReference type="STRING" id="485916.Dtox_2373"/>
<dbReference type="RefSeq" id="WP_015757885.1">
    <property type="nucleotide sequence ID" value="NC_013216.1"/>
</dbReference>
<dbReference type="OrthoDB" id="1808685at2"/>
<proteinExistence type="predicted"/>
<gene>
    <name evidence="1" type="ordered locus">Dtox_2373</name>
</gene>
<protein>
    <submittedName>
        <fullName evidence="1">Uncharacterized protein</fullName>
    </submittedName>
</protein>
<keyword evidence="2" id="KW-1185">Reference proteome</keyword>
<sequence>MNLTTPKKPDFNEFRKLFMEQLSLISGNNIDDPFLKWQETGKRETRLKLLENFYAKIVELYGLEIEQNASLVDLDGYIESVIVQIHHTCSTMYLVERINDKIRAKMN</sequence>
<dbReference type="KEGG" id="dae:Dtox_2373"/>
<name>C8W0C9_DESAS</name>
<reference evidence="1 2" key="1">
    <citation type="journal article" date="2009" name="Stand. Genomic Sci.">
        <title>Complete genome sequence of Desulfotomaculum acetoxidans type strain (5575).</title>
        <authorList>
            <person name="Spring S."/>
            <person name="Lapidus A."/>
            <person name="Schroder M."/>
            <person name="Gleim D."/>
            <person name="Sims D."/>
            <person name="Meincke L."/>
            <person name="Glavina Del Rio T."/>
            <person name="Tice H."/>
            <person name="Copeland A."/>
            <person name="Cheng J.F."/>
            <person name="Lucas S."/>
            <person name="Chen F."/>
            <person name="Nolan M."/>
            <person name="Bruce D."/>
            <person name="Goodwin L."/>
            <person name="Pitluck S."/>
            <person name="Ivanova N."/>
            <person name="Mavromatis K."/>
            <person name="Mikhailova N."/>
            <person name="Pati A."/>
            <person name="Chen A."/>
            <person name="Palaniappan K."/>
            <person name="Land M."/>
            <person name="Hauser L."/>
            <person name="Chang Y.J."/>
            <person name="Jeffries C.D."/>
            <person name="Chain P."/>
            <person name="Saunders E."/>
            <person name="Brettin T."/>
            <person name="Detter J.C."/>
            <person name="Goker M."/>
            <person name="Bristow J."/>
            <person name="Eisen J.A."/>
            <person name="Markowitz V."/>
            <person name="Hugenholtz P."/>
            <person name="Kyrpides N.C."/>
            <person name="Klenk H.P."/>
            <person name="Han C."/>
        </authorList>
    </citation>
    <scope>NUCLEOTIDE SEQUENCE [LARGE SCALE GENOMIC DNA]</scope>
    <source>
        <strain evidence="2">ATCC 49208 / DSM 771 / VKM B-1644</strain>
    </source>
</reference>
<dbReference type="Proteomes" id="UP000002217">
    <property type="component" value="Chromosome"/>
</dbReference>
<dbReference type="AlphaFoldDB" id="C8W0C9"/>
<dbReference type="HOGENOM" id="CLU_173138_0_0_9"/>